<dbReference type="GeneID" id="109474007"/>
<keyword evidence="3" id="KW-0804">Transcription</keyword>
<evidence type="ECO:0000313" key="7">
    <source>
        <dbReference type="RefSeq" id="XP_019629770.1"/>
    </source>
</evidence>
<dbReference type="GO" id="GO:0042797">
    <property type="term" value="P:tRNA transcription by RNA polymerase III"/>
    <property type="evidence" value="ECO:0007669"/>
    <property type="project" value="TreeGrafter"/>
</dbReference>
<proteinExistence type="predicted"/>
<accession>A0A6P4YJZ6</accession>
<reference evidence="7" key="1">
    <citation type="submission" date="2025-08" db="UniProtKB">
        <authorList>
            <consortium name="RefSeq"/>
        </authorList>
    </citation>
    <scope>IDENTIFICATION</scope>
    <source>
        <tissue evidence="7">Gonad</tissue>
    </source>
</reference>
<dbReference type="GO" id="GO:0003677">
    <property type="term" value="F:DNA binding"/>
    <property type="evidence" value="ECO:0007669"/>
    <property type="project" value="InterPro"/>
</dbReference>
<feature type="compositionally biased region" description="Basic and acidic residues" evidence="5">
    <location>
        <begin position="77"/>
        <end position="92"/>
    </location>
</feature>
<feature type="region of interest" description="Disordered" evidence="5">
    <location>
        <begin position="192"/>
        <end position="242"/>
    </location>
</feature>
<dbReference type="Proteomes" id="UP000515135">
    <property type="component" value="Unplaced"/>
</dbReference>
<feature type="compositionally biased region" description="Acidic residues" evidence="5">
    <location>
        <begin position="217"/>
        <end position="226"/>
    </location>
</feature>
<dbReference type="OrthoDB" id="5836119at2759"/>
<feature type="compositionally biased region" description="Basic and acidic residues" evidence="5">
    <location>
        <begin position="195"/>
        <end position="216"/>
    </location>
</feature>
<comment type="subcellular location">
    <subcellularLocation>
        <location evidence="1">Nucleus</location>
    </subcellularLocation>
</comment>
<evidence type="ECO:0000256" key="2">
    <source>
        <dbReference type="ARBA" id="ARBA00022478"/>
    </source>
</evidence>
<feature type="compositionally biased region" description="Basic and acidic residues" evidence="5">
    <location>
        <begin position="283"/>
        <end position="308"/>
    </location>
</feature>
<evidence type="ECO:0000256" key="4">
    <source>
        <dbReference type="ARBA" id="ARBA00023242"/>
    </source>
</evidence>
<evidence type="ECO:0000313" key="6">
    <source>
        <dbReference type="Proteomes" id="UP000515135"/>
    </source>
</evidence>
<feature type="region of interest" description="Disordered" evidence="5">
    <location>
        <begin position="279"/>
        <end position="308"/>
    </location>
</feature>
<sequence>MASNPPGRTPPGGSGTSGTAGPPSPLVSRRGRGTPRRLPSIRSPRDLTLGGVPKKTFTPNIPVRKERNKNGSTKGQVSEKRRGEGESPRGEGEGQGGRGDVIRTHSIFEEGPAGRQIRRGGGGGGGGGSYGPSDMPAPVYKAGTRTDIPENKEDTKKILKALQRDDFVSDLGYKETEKSLLPVQVPLVSTGSLVKHREEEEMDTDTKPEVKVKSEPVEDVEMEDLTEPGVSTAPVKAEPAQVKPEVGRGKRVSCAELFCSKAGNDGEMLFFQLPDTLPILPPSRDDDGRREVKKEEGKVKQEKEEDKPAGELTSVLPNMAEGYIGKLQVLKSGRTRLVLGDVALDVNMGSHCSFHQELVSVRHDAEAQTGDMTILGPVKHRLVCTPDFNTLLKLS</sequence>
<gene>
    <name evidence="7" type="primary">LOC109474007</name>
</gene>
<dbReference type="KEGG" id="bbel:109474007"/>
<keyword evidence="6" id="KW-1185">Reference proteome</keyword>
<name>A0A6P4YJZ6_BRABE</name>
<dbReference type="RefSeq" id="XP_019629770.1">
    <property type="nucleotide sequence ID" value="XM_019774211.1"/>
</dbReference>
<evidence type="ECO:0000256" key="5">
    <source>
        <dbReference type="SAM" id="MobiDB-lite"/>
    </source>
</evidence>
<feature type="compositionally biased region" description="Gly residues" evidence="5">
    <location>
        <begin position="119"/>
        <end position="130"/>
    </location>
</feature>
<evidence type="ECO:0000256" key="1">
    <source>
        <dbReference type="ARBA" id="ARBA00004123"/>
    </source>
</evidence>
<dbReference type="AlphaFoldDB" id="A0A6P4YJZ6"/>
<organism evidence="6 7">
    <name type="scientific">Branchiostoma belcheri</name>
    <name type="common">Amphioxus</name>
    <dbReference type="NCBI Taxonomy" id="7741"/>
    <lineage>
        <taxon>Eukaryota</taxon>
        <taxon>Metazoa</taxon>
        <taxon>Chordata</taxon>
        <taxon>Cephalochordata</taxon>
        <taxon>Leptocardii</taxon>
        <taxon>Amphioxiformes</taxon>
        <taxon>Branchiostomatidae</taxon>
        <taxon>Branchiostoma</taxon>
    </lineage>
</organism>
<dbReference type="PANTHER" id="PTHR13408:SF0">
    <property type="entry name" value="DNA-DIRECTED RNA POLYMERASE III SUBUNIT RPC4"/>
    <property type="match status" value="1"/>
</dbReference>
<evidence type="ECO:0000256" key="3">
    <source>
        <dbReference type="ARBA" id="ARBA00023163"/>
    </source>
</evidence>
<dbReference type="Pfam" id="PF05132">
    <property type="entry name" value="RNA_pol_Rpc4"/>
    <property type="match status" value="1"/>
</dbReference>
<dbReference type="GO" id="GO:0005666">
    <property type="term" value="C:RNA polymerase III complex"/>
    <property type="evidence" value="ECO:0007669"/>
    <property type="project" value="InterPro"/>
</dbReference>
<feature type="region of interest" description="Disordered" evidence="5">
    <location>
        <begin position="1"/>
        <end position="152"/>
    </location>
</feature>
<keyword evidence="4" id="KW-0539">Nucleus</keyword>
<protein>
    <submittedName>
        <fullName evidence="7">DNA-directed RNA polymerase III subunit RPC4-like</fullName>
    </submittedName>
</protein>
<dbReference type="PANTHER" id="PTHR13408">
    <property type="entry name" value="DNA-DIRECTED RNA POLYMERASE III"/>
    <property type="match status" value="1"/>
</dbReference>
<keyword evidence="2" id="KW-0240">DNA-directed RNA polymerase</keyword>
<dbReference type="InterPro" id="IPR007811">
    <property type="entry name" value="RPC4"/>
</dbReference>